<gene>
    <name evidence="8" type="ORF">SUNI508_12655</name>
</gene>
<reference evidence="8 9" key="1">
    <citation type="journal article" date="2024" name="J. Plant Pathol.">
        <title>Sequence and assembly of the genome of Seiridium unicorne, isolate CBS 538.82, causal agent of cypress canker disease.</title>
        <authorList>
            <person name="Scali E."/>
            <person name="Rocca G.D."/>
            <person name="Danti R."/>
            <person name="Garbelotto M."/>
            <person name="Barberini S."/>
            <person name="Baroncelli R."/>
            <person name="Emiliani G."/>
        </authorList>
    </citation>
    <scope>NUCLEOTIDE SEQUENCE [LARGE SCALE GENOMIC DNA]</scope>
    <source>
        <strain evidence="8 9">BM-138-508</strain>
    </source>
</reference>
<dbReference type="SUPFAM" id="SSF52540">
    <property type="entry name" value="P-loop containing nucleoside triphosphate hydrolases"/>
    <property type="match status" value="1"/>
</dbReference>
<dbReference type="InterPro" id="IPR054471">
    <property type="entry name" value="GPIID_WHD"/>
</dbReference>
<evidence type="ECO:0000256" key="1">
    <source>
        <dbReference type="ARBA" id="ARBA00022737"/>
    </source>
</evidence>
<dbReference type="Pfam" id="PF24883">
    <property type="entry name" value="NPHP3_N"/>
    <property type="match status" value="1"/>
</dbReference>
<evidence type="ECO:0000259" key="6">
    <source>
        <dbReference type="Pfam" id="PF23239"/>
    </source>
</evidence>
<dbReference type="Pfam" id="PF17100">
    <property type="entry name" value="NACHT_N"/>
    <property type="match status" value="1"/>
</dbReference>
<accession>A0ABR2VGU2</accession>
<dbReference type="EMBL" id="JARVKF010000007">
    <property type="protein sequence ID" value="KAK9426031.1"/>
    <property type="molecule type" value="Genomic_DNA"/>
</dbReference>
<evidence type="ECO:0000256" key="2">
    <source>
        <dbReference type="PROSITE-ProRule" id="PRU00023"/>
    </source>
</evidence>
<dbReference type="Gene3D" id="1.25.40.20">
    <property type="entry name" value="Ankyrin repeat-containing domain"/>
    <property type="match status" value="1"/>
</dbReference>
<protein>
    <submittedName>
        <fullName evidence="8">NWD NACHT-NTPase N-terminal domain-containing protein</fullName>
    </submittedName>
</protein>
<dbReference type="SMART" id="SM00248">
    <property type="entry name" value="ANK"/>
    <property type="match status" value="5"/>
</dbReference>
<feature type="domain" description="DUF7069" evidence="6">
    <location>
        <begin position="597"/>
        <end position="661"/>
    </location>
</feature>
<dbReference type="InterPro" id="IPR056884">
    <property type="entry name" value="NPHP3-like_N"/>
</dbReference>
<dbReference type="InterPro" id="IPR055497">
    <property type="entry name" value="DUF7069"/>
</dbReference>
<dbReference type="InterPro" id="IPR031359">
    <property type="entry name" value="NACHT_N"/>
</dbReference>
<dbReference type="SUPFAM" id="SSF48403">
    <property type="entry name" value="Ankyrin repeat"/>
    <property type="match status" value="1"/>
</dbReference>
<dbReference type="Gene3D" id="3.40.50.300">
    <property type="entry name" value="P-loop containing nucleotide triphosphate hydrolases"/>
    <property type="match status" value="1"/>
</dbReference>
<evidence type="ECO:0000259" key="5">
    <source>
        <dbReference type="Pfam" id="PF22939"/>
    </source>
</evidence>
<dbReference type="InterPro" id="IPR002110">
    <property type="entry name" value="Ankyrin_rpt"/>
</dbReference>
<dbReference type="InterPro" id="IPR027417">
    <property type="entry name" value="P-loop_NTPase"/>
</dbReference>
<feature type="region of interest" description="Disordered" evidence="3">
    <location>
        <begin position="1"/>
        <end position="73"/>
    </location>
</feature>
<sequence>MKSKFRRRCDGDAAQTAGSPGGKRVGFWRKLFGRKGGAESQPPSTDIPSVTCSANSSYPTPTGPSDDASSAFSTSTDQSLWDRAYKALEKQSPDLIKKYQDLLVKEAQSMALPIQTAPSDSAISETRIQFDRTRLLAISEKGLADMEERKTMFSIGDRKFIPKEQINHAAELVLRVKDFIGEAVKASPEASLAWVGVCLVLPLLTNPTTAEEANRDGFVYVTTRMHYYTALENLVKRLSQSSDATDALTKTYSSIVSLYESILDFQIRSVLRFHRNGFKRYAEDVLTSEDWNKKREGIEKLETTVNGNLRQINELEAGHDLESLNKTSTVSFETLQGLLSLSKQQLSVTEEHRDIAHKQLSLQQDEVKRHQSDEEEKCHQLFRLTSSNKDVTYEWYKNRVEARVEGTCQWFLTHDNFQDWLARESGMLLVSADPGCGKSVLAKHLIDHVLQSATVCYFFFKDQDQNTVRQALCALLHQLFSQKPFLIKHAMPEFSVNGRGLVNATASLWNIFDSAVRDPQAGAIVIVLDALDECAETEFEGLIQHIRPRYLQGRPGSHQVKFLLTSRPYNQIVSEFQDLFDDIPHVHIPGEEHSDAISREVNLVIENRAKSLGLSPDLTTHLTRRLLEIPHRTYLWVHLVFDNLKTGDFKKTPKGVASTIAKLPKNVNEAYDQILQKSKNLAGAQKALAIILAAQRPLTLSEMNIAMNIQNDHQAFSDLDLEDDRDFKSTLRSWCGLFVSIHHGKVYFLHQTAREFLLEDMSSSSGVQSMLQWHRSISIYRAHNVLAEKCVLYLALFNSKNSGYNISNDAFLNYSAKYWALHFREAEVTDNASIIPPALEICNPDSVSYSAWFEIFWEWEDRIATNFSSLCISSYLGHKTTIKVLLATEQADFDLKDSKNYRTPLSWAAGNGQEAVVKLLLATGKVDIDSKNKYGETPLFWAAGNGCEAVVKLLLATGKVDIDLKNEYGRTPLSWAAGNGHKAVVKLLLATGKVDIDSKDEYGRTPLFWAAGNGQEAVVKLLQMSK</sequence>
<dbReference type="PANTHER" id="PTHR10039">
    <property type="entry name" value="AMELOGENIN"/>
    <property type="match status" value="1"/>
</dbReference>
<evidence type="ECO:0000259" key="4">
    <source>
        <dbReference type="Pfam" id="PF17100"/>
    </source>
</evidence>
<dbReference type="Pfam" id="PF12796">
    <property type="entry name" value="Ank_2"/>
    <property type="match status" value="1"/>
</dbReference>
<feature type="domain" description="GPI inositol-deacylase winged helix" evidence="5">
    <location>
        <begin position="672"/>
        <end position="764"/>
    </location>
</feature>
<feature type="domain" description="NWD NACHT-NTPase N-terminal" evidence="4">
    <location>
        <begin position="78"/>
        <end position="306"/>
    </location>
</feature>
<evidence type="ECO:0000256" key="3">
    <source>
        <dbReference type="SAM" id="MobiDB-lite"/>
    </source>
</evidence>
<keyword evidence="1" id="KW-0677">Repeat</keyword>
<evidence type="ECO:0000313" key="9">
    <source>
        <dbReference type="Proteomes" id="UP001408356"/>
    </source>
</evidence>
<dbReference type="Pfam" id="PF22939">
    <property type="entry name" value="WHD_GPIID"/>
    <property type="match status" value="1"/>
</dbReference>
<dbReference type="Pfam" id="PF13637">
    <property type="entry name" value="Ank_4"/>
    <property type="match status" value="1"/>
</dbReference>
<keyword evidence="2" id="KW-0040">ANK repeat</keyword>
<dbReference type="PROSITE" id="PS50088">
    <property type="entry name" value="ANK_REPEAT"/>
    <property type="match status" value="2"/>
</dbReference>
<comment type="caution">
    <text evidence="8">The sequence shown here is derived from an EMBL/GenBank/DDBJ whole genome shotgun (WGS) entry which is preliminary data.</text>
</comment>
<feature type="compositionally biased region" description="Polar residues" evidence="3">
    <location>
        <begin position="41"/>
        <end position="60"/>
    </location>
</feature>
<evidence type="ECO:0000259" key="7">
    <source>
        <dbReference type="Pfam" id="PF24883"/>
    </source>
</evidence>
<name>A0ABR2VGU2_9PEZI</name>
<feature type="repeat" description="ANK" evidence="2">
    <location>
        <begin position="934"/>
        <end position="958"/>
    </location>
</feature>
<evidence type="ECO:0000313" key="8">
    <source>
        <dbReference type="EMBL" id="KAK9426031.1"/>
    </source>
</evidence>
<organism evidence="8 9">
    <name type="scientific">Seiridium unicorne</name>
    <dbReference type="NCBI Taxonomy" id="138068"/>
    <lineage>
        <taxon>Eukaryota</taxon>
        <taxon>Fungi</taxon>
        <taxon>Dikarya</taxon>
        <taxon>Ascomycota</taxon>
        <taxon>Pezizomycotina</taxon>
        <taxon>Sordariomycetes</taxon>
        <taxon>Xylariomycetidae</taxon>
        <taxon>Amphisphaeriales</taxon>
        <taxon>Sporocadaceae</taxon>
        <taxon>Seiridium</taxon>
    </lineage>
</organism>
<proteinExistence type="predicted"/>
<dbReference type="Pfam" id="PF23239">
    <property type="entry name" value="DUF7069"/>
    <property type="match status" value="1"/>
</dbReference>
<feature type="repeat" description="ANK" evidence="2">
    <location>
        <begin position="968"/>
        <end position="992"/>
    </location>
</feature>
<dbReference type="Proteomes" id="UP001408356">
    <property type="component" value="Unassembled WGS sequence"/>
</dbReference>
<keyword evidence="9" id="KW-1185">Reference proteome</keyword>
<feature type="domain" description="Nephrocystin 3-like N-terminal" evidence="7">
    <location>
        <begin position="406"/>
        <end position="567"/>
    </location>
</feature>
<dbReference type="PROSITE" id="PS50297">
    <property type="entry name" value="ANK_REP_REGION"/>
    <property type="match status" value="2"/>
</dbReference>
<dbReference type="InterPro" id="IPR036770">
    <property type="entry name" value="Ankyrin_rpt-contain_sf"/>
</dbReference>